<proteinExistence type="predicted"/>
<dbReference type="EMBL" id="JAYFUM010000001">
    <property type="protein sequence ID" value="MEA5137513.1"/>
    <property type="molecule type" value="Genomic_DNA"/>
</dbReference>
<evidence type="ECO:0000313" key="2">
    <source>
        <dbReference type="EMBL" id="MEA5137513.1"/>
    </source>
</evidence>
<dbReference type="Proteomes" id="UP001302949">
    <property type="component" value="Unassembled WGS sequence"/>
</dbReference>
<accession>A0ABU5Q405</accession>
<feature type="transmembrane region" description="Helical" evidence="1">
    <location>
        <begin position="15"/>
        <end position="33"/>
    </location>
</feature>
<dbReference type="RefSeq" id="WP_323294700.1">
    <property type="nucleotide sequence ID" value="NZ_JAYFUM010000001.1"/>
</dbReference>
<keyword evidence="3" id="KW-1185">Reference proteome</keyword>
<organism evidence="2 3">
    <name type="scientific">Arcicella rigui</name>
    <dbReference type="NCBI Taxonomy" id="797020"/>
    <lineage>
        <taxon>Bacteria</taxon>
        <taxon>Pseudomonadati</taxon>
        <taxon>Bacteroidota</taxon>
        <taxon>Cytophagia</taxon>
        <taxon>Cytophagales</taxon>
        <taxon>Flectobacillaceae</taxon>
        <taxon>Arcicella</taxon>
    </lineage>
</organism>
<keyword evidence="1" id="KW-0812">Transmembrane</keyword>
<comment type="caution">
    <text evidence="2">The sequence shown here is derived from an EMBL/GenBank/DDBJ whole genome shotgun (WGS) entry which is preliminary data.</text>
</comment>
<protein>
    <submittedName>
        <fullName evidence="2">DUF420 domain-containing protein</fullName>
    </submittedName>
</protein>
<dbReference type="InterPro" id="IPR007352">
    <property type="entry name" value="DUF420"/>
</dbReference>
<keyword evidence="1" id="KW-0472">Membrane</keyword>
<keyword evidence="1" id="KW-1133">Transmembrane helix</keyword>
<dbReference type="PANTHER" id="PTHR37692:SF1">
    <property type="entry name" value="DUF420 DOMAIN-CONTAINING PROTEIN"/>
    <property type="match status" value="1"/>
</dbReference>
<evidence type="ECO:0000256" key="1">
    <source>
        <dbReference type="SAM" id="Phobius"/>
    </source>
</evidence>
<dbReference type="Pfam" id="PF04238">
    <property type="entry name" value="DUF420"/>
    <property type="match status" value="1"/>
</dbReference>
<dbReference type="PANTHER" id="PTHR37692">
    <property type="entry name" value="HYPOTHETICAL MEMBRANE SPANNING PROTEIN"/>
    <property type="match status" value="1"/>
</dbReference>
<feature type="transmembrane region" description="Helical" evidence="1">
    <location>
        <begin position="115"/>
        <end position="139"/>
    </location>
</feature>
<name>A0ABU5Q405_9BACT</name>
<feature type="transmembrane region" description="Helical" evidence="1">
    <location>
        <begin position="45"/>
        <end position="68"/>
    </location>
</feature>
<feature type="transmembrane region" description="Helical" evidence="1">
    <location>
        <begin position="159"/>
        <end position="178"/>
    </location>
</feature>
<gene>
    <name evidence="2" type="ORF">VB248_00095</name>
</gene>
<sequence>MASIKLEKNKKNEKLVNVLAIAIPLAVALLIGIRTKIDLGSWTKILPHIIGILNTTTSITLMLGFIFVKSNNIAGHTRMMYLSFIQGSLFLVLYILYHISNPSTPFGGEGLIRPIYYTLLISHIGLSIGVVWFVLKAVYFALSNQIEEHKKIVKWTFPLWLYVSVSGVIVYLMISPYYSN</sequence>
<reference evidence="2 3" key="1">
    <citation type="submission" date="2023-12" db="EMBL/GenBank/DDBJ databases">
        <title>Novel species of the genus Arcicella isolated from rivers.</title>
        <authorList>
            <person name="Lu H."/>
        </authorList>
    </citation>
    <scope>NUCLEOTIDE SEQUENCE [LARGE SCALE GENOMIC DNA]</scope>
    <source>
        <strain evidence="2 3">KCTC 23307</strain>
    </source>
</reference>
<evidence type="ECO:0000313" key="3">
    <source>
        <dbReference type="Proteomes" id="UP001302949"/>
    </source>
</evidence>
<feature type="transmembrane region" description="Helical" evidence="1">
    <location>
        <begin position="80"/>
        <end position="100"/>
    </location>
</feature>